<dbReference type="OrthoDB" id="9956107at2"/>
<evidence type="ECO:0000313" key="3">
    <source>
        <dbReference type="Proteomes" id="UP000198916"/>
    </source>
</evidence>
<evidence type="ECO:0000313" key="2">
    <source>
        <dbReference type="EMBL" id="SEK27303.1"/>
    </source>
</evidence>
<reference evidence="3" key="1">
    <citation type="submission" date="2016-10" db="EMBL/GenBank/DDBJ databases">
        <authorList>
            <person name="Varghese N."/>
            <person name="Submissions S."/>
        </authorList>
    </citation>
    <scope>NUCLEOTIDE SEQUENCE [LARGE SCALE GENOMIC DNA]</scope>
    <source>
        <strain evidence="3">Jip14</strain>
    </source>
</reference>
<gene>
    <name evidence="2" type="ORF">SAMN05421740_101407</name>
</gene>
<dbReference type="EMBL" id="FNZR01000001">
    <property type="protein sequence ID" value="SEK27303.1"/>
    <property type="molecule type" value="Genomic_DNA"/>
</dbReference>
<proteinExistence type="predicted"/>
<feature type="transmembrane region" description="Helical" evidence="1">
    <location>
        <begin position="53"/>
        <end position="71"/>
    </location>
</feature>
<accession>A0A1H7FMH5</accession>
<sequence length="72" mass="8040">MTKSKLTGQRGTVTNTWPDGKEELQLAHQLLVGLRYHIQTQYLLSSRKAKQRIIIGIAVIATLLTALVAILR</sequence>
<organism evidence="2 3">
    <name type="scientific">Parapedobacter koreensis</name>
    <dbReference type="NCBI Taxonomy" id="332977"/>
    <lineage>
        <taxon>Bacteria</taxon>
        <taxon>Pseudomonadati</taxon>
        <taxon>Bacteroidota</taxon>
        <taxon>Sphingobacteriia</taxon>
        <taxon>Sphingobacteriales</taxon>
        <taxon>Sphingobacteriaceae</taxon>
        <taxon>Parapedobacter</taxon>
    </lineage>
</organism>
<keyword evidence="3" id="KW-1185">Reference proteome</keyword>
<protein>
    <submittedName>
        <fullName evidence="2">Uncharacterized protein</fullName>
    </submittedName>
</protein>
<dbReference type="AlphaFoldDB" id="A0A1H7FMH5"/>
<evidence type="ECO:0000256" key="1">
    <source>
        <dbReference type="SAM" id="Phobius"/>
    </source>
</evidence>
<keyword evidence="1" id="KW-1133">Transmembrane helix</keyword>
<dbReference type="RefSeq" id="WP_090602363.1">
    <property type="nucleotide sequence ID" value="NZ_FNZR01000001.1"/>
</dbReference>
<dbReference type="STRING" id="332977.SAMN05421740_101407"/>
<keyword evidence="1" id="KW-0472">Membrane</keyword>
<keyword evidence="1" id="KW-0812">Transmembrane</keyword>
<name>A0A1H7FMH5_9SPHI</name>
<dbReference type="Proteomes" id="UP000198916">
    <property type="component" value="Unassembled WGS sequence"/>
</dbReference>